<protein>
    <recommendedName>
        <fullName evidence="3">Retrotransposon gag domain-containing protein</fullName>
    </recommendedName>
</protein>
<reference evidence="1 2" key="1">
    <citation type="journal article" date="2018" name="Front. Plant Sci.">
        <title>Red Clover (Trifolium pratense) and Zigzag Clover (T. medium) - A Picture of Genomic Similarities and Differences.</title>
        <authorList>
            <person name="Dluhosova J."/>
            <person name="Istvanek J."/>
            <person name="Nedelnik J."/>
            <person name="Repkova J."/>
        </authorList>
    </citation>
    <scope>NUCLEOTIDE SEQUENCE [LARGE SCALE GENOMIC DNA]</scope>
    <source>
        <strain evidence="2">cv. 10/8</strain>
        <tissue evidence="1">Leaf</tissue>
    </source>
</reference>
<sequence>METRTTAGSWRSTLRPLGLMDRVSETVVTVEGTNRGFTLVGGRWRYRCSKVMMHMVGWFVWKRYFRLYDVREHDKLDAIIIAMEEKALNWFQWWEDQTPLRTWEEFKAAV</sequence>
<evidence type="ECO:0008006" key="3">
    <source>
        <dbReference type="Google" id="ProtNLM"/>
    </source>
</evidence>
<evidence type="ECO:0000313" key="2">
    <source>
        <dbReference type="Proteomes" id="UP000265520"/>
    </source>
</evidence>
<dbReference type="EMBL" id="LXQA010133186">
    <property type="protein sequence ID" value="MCI22938.1"/>
    <property type="molecule type" value="Genomic_DNA"/>
</dbReference>
<comment type="caution">
    <text evidence="1">The sequence shown here is derived from an EMBL/GenBank/DDBJ whole genome shotgun (WGS) entry which is preliminary data.</text>
</comment>
<name>A0A392QFI7_9FABA</name>
<keyword evidence="2" id="KW-1185">Reference proteome</keyword>
<dbReference type="Proteomes" id="UP000265520">
    <property type="component" value="Unassembled WGS sequence"/>
</dbReference>
<proteinExistence type="predicted"/>
<feature type="non-terminal residue" evidence="1">
    <location>
        <position position="110"/>
    </location>
</feature>
<dbReference type="AlphaFoldDB" id="A0A392QFI7"/>
<organism evidence="1 2">
    <name type="scientific">Trifolium medium</name>
    <dbReference type="NCBI Taxonomy" id="97028"/>
    <lineage>
        <taxon>Eukaryota</taxon>
        <taxon>Viridiplantae</taxon>
        <taxon>Streptophyta</taxon>
        <taxon>Embryophyta</taxon>
        <taxon>Tracheophyta</taxon>
        <taxon>Spermatophyta</taxon>
        <taxon>Magnoliopsida</taxon>
        <taxon>eudicotyledons</taxon>
        <taxon>Gunneridae</taxon>
        <taxon>Pentapetalae</taxon>
        <taxon>rosids</taxon>
        <taxon>fabids</taxon>
        <taxon>Fabales</taxon>
        <taxon>Fabaceae</taxon>
        <taxon>Papilionoideae</taxon>
        <taxon>50 kb inversion clade</taxon>
        <taxon>NPAAA clade</taxon>
        <taxon>Hologalegina</taxon>
        <taxon>IRL clade</taxon>
        <taxon>Trifolieae</taxon>
        <taxon>Trifolium</taxon>
    </lineage>
</organism>
<accession>A0A392QFI7</accession>
<evidence type="ECO:0000313" key="1">
    <source>
        <dbReference type="EMBL" id="MCI22938.1"/>
    </source>
</evidence>